<dbReference type="PANTHER" id="PTHR30055:SF234">
    <property type="entry name" value="HTH-TYPE TRANSCRIPTIONAL REGULATOR BETI"/>
    <property type="match status" value="1"/>
</dbReference>
<keyword evidence="2 4" id="KW-0238">DNA-binding</keyword>
<evidence type="ECO:0000256" key="2">
    <source>
        <dbReference type="ARBA" id="ARBA00023125"/>
    </source>
</evidence>
<evidence type="ECO:0000256" key="4">
    <source>
        <dbReference type="PROSITE-ProRule" id="PRU00335"/>
    </source>
</evidence>
<dbReference type="Gene3D" id="1.10.357.10">
    <property type="entry name" value="Tetracycline Repressor, domain 2"/>
    <property type="match status" value="1"/>
</dbReference>
<dbReference type="PANTHER" id="PTHR30055">
    <property type="entry name" value="HTH-TYPE TRANSCRIPTIONAL REGULATOR RUTR"/>
    <property type="match status" value="1"/>
</dbReference>
<protein>
    <submittedName>
        <fullName evidence="6">Transcriptional regulator</fullName>
    </submittedName>
</protein>
<dbReference type="RefSeq" id="WP_023525006.1">
    <property type="nucleotide sequence ID" value="NZ_CP007243.1"/>
</dbReference>
<dbReference type="HOGENOM" id="CLU_069356_46_2_0"/>
<reference evidence="7" key="1">
    <citation type="submission" date="2014-02" db="EMBL/GenBank/DDBJ databases">
        <title>Complete genome sequence and comparative genomic analysis of the nitrogen-fixing bacterium Leptospirillum ferriphilum YSK.</title>
        <authorList>
            <person name="Guo X."/>
            <person name="Yin H."/>
            <person name="Liang Y."/>
            <person name="Hu Q."/>
            <person name="Ma L."/>
            <person name="Xiao Y."/>
            <person name="Zhang X."/>
            <person name="Qiu G."/>
            <person name="Liu X."/>
        </authorList>
    </citation>
    <scope>NUCLEOTIDE SEQUENCE [LARGE SCALE GENOMIC DNA]</scope>
    <source>
        <strain evidence="7">YSK</strain>
    </source>
</reference>
<evidence type="ECO:0000256" key="3">
    <source>
        <dbReference type="ARBA" id="ARBA00023163"/>
    </source>
</evidence>
<dbReference type="InterPro" id="IPR050109">
    <property type="entry name" value="HTH-type_TetR-like_transc_reg"/>
</dbReference>
<dbReference type="OrthoDB" id="9808189at2"/>
<dbReference type="KEGG" id="lfp:Y981_10160"/>
<reference evidence="6 7" key="2">
    <citation type="journal article" date="2015" name="Biomed. Res. Int.">
        <title>Effects of Arsenite Resistance on the Growth and Functional Gene Expression of Leptospirillum ferriphilum and Acidithiobacillus thiooxidans in Pure Culture and Coculture.</title>
        <authorList>
            <person name="Jiang H."/>
            <person name="Liang Y."/>
            <person name="Yin H."/>
            <person name="Xiao Y."/>
            <person name="Guo X."/>
            <person name="Xu Y."/>
            <person name="Hu Q."/>
            <person name="Liu H."/>
            <person name="Liu X."/>
        </authorList>
    </citation>
    <scope>NUCLEOTIDE SEQUENCE [LARGE SCALE GENOMIC DNA]</scope>
    <source>
        <strain evidence="6 7">YSK</strain>
    </source>
</reference>
<dbReference type="GO" id="GO:0000976">
    <property type="term" value="F:transcription cis-regulatory region binding"/>
    <property type="evidence" value="ECO:0007669"/>
    <property type="project" value="TreeGrafter"/>
</dbReference>
<evidence type="ECO:0000313" key="6">
    <source>
        <dbReference type="EMBL" id="AIA30983.1"/>
    </source>
</evidence>
<dbReference type="GO" id="GO:0003700">
    <property type="term" value="F:DNA-binding transcription factor activity"/>
    <property type="evidence" value="ECO:0007669"/>
    <property type="project" value="TreeGrafter"/>
</dbReference>
<evidence type="ECO:0000259" key="5">
    <source>
        <dbReference type="PROSITE" id="PS50977"/>
    </source>
</evidence>
<evidence type="ECO:0000313" key="7">
    <source>
        <dbReference type="Proteomes" id="UP000027059"/>
    </source>
</evidence>
<dbReference type="InterPro" id="IPR009057">
    <property type="entry name" value="Homeodomain-like_sf"/>
</dbReference>
<sequence>MDSNNESRILRGQKARTPRRINGIRRVEAILKAGEEVIAERGYESATMAEIAARSKTHIGSLYRFFPGKESLAIALIDRYRTRLEQVFDTIDSEAFSLSVETLSDRLLGTLHHLQTTGLATLRLMEGHPEWSAKREELRSVALRRIARTLRIHTPSLDEHRARDIALVLLHNMKTRKALSIPSEEGSCSGALQELRRMNFLYLEDILAEPTGKKRRTTDQVEC</sequence>
<dbReference type="EMBL" id="CP007243">
    <property type="protein sequence ID" value="AIA30983.1"/>
    <property type="molecule type" value="Genomic_DNA"/>
</dbReference>
<dbReference type="PROSITE" id="PS50977">
    <property type="entry name" value="HTH_TETR_2"/>
    <property type="match status" value="1"/>
</dbReference>
<dbReference type="AlphaFoldDB" id="A0A059XVR8"/>
<gene>
    <name evidence="6" type="ORF">Y981_10160</name>
</gene>
<keyword evidence="7" id="KW-1185">Reference proteome</keyword>
<proteinExistence type="predicted"/>
<keyword evidence="1" id="KW-0805">Transcription regulation</keyword>
<feature type="DNA-binding region" description="H-T-H motif" evidence="4">
    <location>
        <begin position="47"/>
        <end position="66"/>
    </location>
</feature>
<organism evidence="6 7">
    <name type="scientific">Leptospirillum ferriphilum YSK</name>
    <dbReference type="NCBI Taxonomy" id="1441628"/>
    <lineage>
        <taxon>Bacteria</taxon>
        <taxon>Pseudomonadati</taxon>
        <taxon>Nitrospirota</taxon>
        <taxon>Nitrospiria</taxon>
        <taxon>Nitrospirales</taxon>
        <taxon>Nitrospiraceae</taxon>
        <taxon>Leptospirillum</taxon>
    </lineage>
</organism>
<accession>A0A059XVR8</accession>
<dbReference type="Proteomes" id="UP000027059">
    <property type="component" value="Chromosome"/>
</dbReference>
<feature type="domain" description="HTH tetR-type" evidence="5">
    <location>
        <begin position="24"/>
        <end position="84"/>
    </location>
</feature>
<dbReference type="InterPro" id="IPR001647">
    <property type="entry name" value="HTH_TetR"/>
</dbReference>
<dbReference type="SUPFAM" id="SSF46689">
    <property type="entry name" value="Homeodomain-like"/>
    <property type="match status" value="1"/>
</dbReference>
<keyword evidence="3" id="KW-0804">Transcription</keyword>
<dbReference type="PRINTS" id="PR00455">
    <property type="entry name" value="HTHTETR"/>
</dbReference>
<dbReference type="Pfam" id="PF00440">
    <property type="entry name" value="TetR_N"/>
    <property type="match status" value="1"/>
</dbReference>
<name>A0A059XVR8_9BACT</name>
<evidence type="ECO:0000256" key="1">
    <source>
        <dbReference type="ARBA" id="ARBA00023015"/>
    </source>
</evidence>